<name>A0A845SMW9_9GAMM</name>
<gene>
    <name evidence="3" type="ORF">GRH90_16265</name>
</gene>
<keyword evidence="4" id="KW-1185">Reference proteome</keyword>
<dbReference type="GO" id="GO:0006415">
    <property type="term" value="P:translational termination"/>
    <property type="evidence" value="ECO:0007669"/>
    <property type="project" value="TreeGrafter"/>
</dbReference>
<dbReference type="PANTHER" id="PTHR40588:SF1">
    <property type="entry name" value="MRNA INTERFERASE TOXIN YAFQ"/>
    <property type="match status" value="1"/>
</dbReference>
<dbReference type="PANTHER" id="PTHR40588">
    <property type="entry name" value="MRNA INTERFERASE TOXIN YAFQ"/>
    <property type="match status" value="1"/>
</dbReference>
<dbReference type="Proteomes" id="UP000461443">
    <property type="component" value="Unassembled WGS sequence"/>
</dbReference>
<reference evidence="3 4" key="2">
    <citation type="submission" date="2020-02" db="EMBL/GenBank/DDBJ databases">
        <title>The new genus of Enterobacteriales.</title>
        <authorList>
            <person name="Kim I.S."/>
        </authorList>
    </citation>
    <scope>NUCLEOTIDE SEQUENCE [LARGE SCALE GENOMIC DNA]</scope>
    <source>
        <strain evidence="3 4">SAP-6</strain>
    </source>
</reference>
<accession>A0A845SMW9</accession>
<dbReference type="AlphaFoldDB" id="A0A845SMW9"/>
<dbReference type="RefSeq" id="WP_162367009.1">
    <property type="nucleotide sequence ID" value="NZ_WUBS01000011.1"/>
</dbReference>
<dbReference type="GO" id="GO:0004521">
    <property type="term" value="F:RNA endonuclease activity"/>
    <property type="evidence" value="ECO:0007669"/>
    <property type="project" value="TreeGrafter"/>
</dbReference>
<dbReference type="InterPro" id="IPR007712">
    <property type="entry name" value="RelE/ParE_toxin"/>
</dbReference>
<sequence>MTNPKRKRIPRRIDYTRTFQKSWERYNRAGRRDMNAMADVMALLFRNDTLAPEYLDHELSGGEWGGARELHVGGDFLLIYRINETTNLLTFIDLGTHAELFE</sequence>
<comment type="caution">
    <text evidence="3">The sequence shown here is derived from an EMBL/GenBank/DDBJ whole genome shotgun (WGS) entry which is preliminary data.</text>
</comment>
<dbReference type="Gene3D" id="3.30.2310.20">
    <property type="entry name" value="RelE-like"/>
    <property type="match status" value="1"/>
</dbReference>
<organism evidence="3 4">
    <name type="scientific">Acerihabitans arboris</name>
    <dbReference type="NCBI Taxonomy" id="2691583"/>
    <lineage>
        <taxon>Bacteria</taxon>
        <taxon>Pseudomonadati</taxon>
        <taxon>Pseudomonadota</taxon>
        <taxon>Gammaproteobacteria</taxon>
        <taxon>Enterobacterales</taxon>
        <taxon>Pectobacteriaceae</taxon>
        <taxon>Acerihabitans</taxon>
    </lineage>
</organism>
<evidence type="ECO:0000256" key="2">
    <source>
        <dbReference type="PIRSR" id="PIRSR006156-1"/>
    </source>
</evidence>
<feature type="active site" description="Proton donor" evidence="2">
    <location>
        <position position="97"/>
    </location>
</feature>
<evidence type="ECO:0000313" key="3">
    <source>
        <dbReference type="EMBL" id="NDL64296.1"/>
    </source>
</evidence>
<keyword evidence="1" id="KW-1277">Toxin-antitoxin system</keyword>
<reference evidence="3 4" key="1">
    <citation type="submission" date="2019-12" db="EMBL/GenBank/DDBJ databases">
        <authorList>
            <person name="Lee S.D."/>
        </authorList>
    </citation>
    <scope>NUCLEOTIDE SEQUENCE [LARGE SCALE GENOMIC DNA]</scope>
    <source>
        <strain evidence="3 4">SAP-6</strain>
    </source>
</reference>
<dbReference type="PIRSF" id="PIRSF006156">
    <property type="entry name" value="YafQ"/>
    <property type="match status" value="1"/>
</dbReference>
<evidence type="ECO:0000256" key="1">
    <source>
        <dbReference type="ARBA" id="ARBA00022649"/>
    </source>
</evidence>
<dbReference type="EMBL" id="WUBS01000011">
    <property type="protein sequence ID" value="NDL64296.1"/>
    <property type="molecule type" value="Genomic_DNA"/>
</dbReference>
<dbReference type="GO" id="GO:0006402">
    <property type="term" value="P:mRNA catabolic process"/>
    <property type="evidence" value="ECO:0007669"/>
    <property type="project" value="TreeGrafter"/>
</dbReference>
<dbReference type="InterPro" id="IPR035093">
    <property type="entry name" value="RelE/ParE_toxin_dom_sf"/>
</dbReference>
<dbReference type="InterPro" id="IPR004386">
    <property type="entry name" value="Toxin_YafQ-like"/>
</dbReference>
<protein>
    <submittedName>
        <fullName evidence="3">Type II toxin-antitoxin system mRNA interferase toxin, RelE/StbE family</fullName>
    </submittedName>
</protein>
<dbReference type="NCBIfam" id="TIGR02385">
    <property type="entry name" value="RelE_StbE"/>
    <property type="match status" value="1"/>
</dbReference>
<dbReference type="SUPFAM" id="SSF143011">
    <property type="entry name" value="RelE-like"/>
    <property type="match status" value="1"/>
</dbReference>
<proteinExistence type="predicted"/>
<dbReference type="Pfam" id="PF15738">
    <property type="entry name" value="YafQ_toxin"/>
    <property type="match status" value="1"/>
</dbReference>
<evidence type="ECO:0000313" key="4">
    <source>
        <dbReference type="Proteomes" id="UP000461443"/>
    </source>
</evidence>